<keyword evidence="1" id="KW-0150">Chloroplast</keyword>
<sequence>MLDNIRGNINPRRNPRSVEENDFFGIPSYFKSSALCFHAENFSQTKNC</sequence>
<reference evidence="1" key="1">
    <citation type="submission" date="2018-02" db="EMBL/GenBank/DDBJ databases">
        <title>The complete chloroplast genome of Pinus squamata.</title>
        <authorList>
            <person name="Zeb U."/>
            <person name="Li Z."/>
        </authorList>
    </citation>
    <scope>NUCLEOTIDE SEQUENCE</scope>
</reference>
<name>A0A346PZJ7_9CONI</name>
<dbReference type="EMBL" id="MG897303">
    <property type="protein sequence ID" value="AXR86173.1"/>
    <property type="molecule type" value="Genomic_DNA"/>
</dbReference>
<evidence type="ECO:0000313" key="1">
    <source>
        <dbReference type="EMBL" id="AXR86173.1"/>
    </source>
</evidence>
<geneLocation type="chloroplast" evidence="1"/>
<organism evidence="1">
    <name type="scientific">Pinus squamata</name>
    <dbReference type="NCBI Taxonomy" id="196513"/>
    <lineage>
        <taxon>Eukaryota</taxon>
        <taxon>Viridiplantae</taxon>
        <taxon>Streptophyta</taxon>
        <taxon>Embryophyta</taxon>
        <taxon>Tracheophyta</taxon>
        <taxon>Spermatophyta</taxon>
        <taxon>Pinopsida</taxon>
        <taxon>Pinidae</taxon>
        <taxon>Conifers I</taxon>
        <taxon>Pinales</taxon>
        <taxon>Pinaceae</taxon>
        <taxon>Pinus</taxon>
        <taxon>Pinus subgen. Strobus</taxon>
    </lineage>
</organism>
<accession>A0A346PZJ7</accession>
<dbReference type="GeneID" id="38287328"/>
<dbReference type="AlphaFoldDB" id="A0A346PZJ7"/>
<keyword evidence="1" id="KW-0934">Plastid</keyword>
<proteinExistence type="predicted"/>
<dbReference type="RefSeq" id="YP_009524233.1">
    <property type="nucleotide sequence ID" value="NC_039614.1"/>
</dbReference>
<protein>
    <submittedName>
        <fullName evidence="1">Ycf2</fullName>
    </submittedName>
</protein>
<gene>
    <name evidence="1" type="primary">ycf2</name>
</gene>